<name>X0V6M1_9ZZZZ</name>
<proteinExistence type="predicted"/>
<reference evidence="1" key="1">
    <citation type="journal article" date="2014" name="Front. Microbiol.">
        <title>High frequency of phylogenetically diverse reductive dehalogenase-homologous genes in deep subseafloor sedimentary metagenomes.</title>
        <authorList>
            <person name="Kawai M."/>
            <person name="Futagami T."/>
            <person name="Toyoda A."/>
            <person name="Takaki Y."/>
            <person name="Nishi S."/>
            <person name="Hori S."/>
            <person name="Arai W."/>
            <person name="Tsubouchi T."/>
            <person name="Morono Y."/>
            <person name="Uchiyama I."/>
            <person name="Ito T."/>
            <person name="Fujiyama A."/>
            <person name="Inagaki F."/>
            <person name="Takami H."/>
        </authorList>
    </citation>
    <scope>NUCLEOTIDE SEQUENCE</scope>
    <source>
        <strain evidence="1">Expedition CK06-06</strain>
    </source>
</reference>
<dbReference type="EMBL" id="BARS01025784">
    <property type="protein sequence ID" value="GAG08138.1"/>
    <property type="molecule type" value="Genomic_DNA"/>
</dbReference>
<comment type="caution">
    <text evidence="1">The sequence shown here is derived from an EMBL/GenBank/DDBJ whole genome shotgun (WGS) entry which is preliminary data.</text>
</comment>
<evidence type="ECO:0000313" key="1">
    <source>
        <dbReference type="EMBL" id="GAG08138.1"/>
    </source>
</evidence>
<organism evidence="1">
    <name type="scientific">marine sediment metagenome</name>
    <dbReference type="NCBI Taxonomy" id="412755"/>
    <lineage>
        <taxon>unclassified sequences</taxon>
        <taxon>metagenomes</taxon>
        <taxon>ecological metagenomes</taxon>
    </lineage>
</organism>
<protein>
    <submittedName>
        <fullName evidence="1">Uncharacterized protein</fullName>
    </submittedName>
</protein>
<dbReference type="AlphaFoldDB" id="X0V6M1"/>
<gene>
    <name evidence="1" type="ORF">S01H1_40702</name>
</gene>
<feature type="non-terminal residue" evidence="1">
    <location>
        <position position="1"/>
    </location>
</feature>
<accession>X0V6M1</accession>
<sequence length="267" mass="29286">VAVTWTNTGTVATVDLHYSTDDFATETPLSVWEDGVGWVDAINFNNTNTATWRIPDDISHTVKVRVKDYLDDDAYDISGELRIKGDITITAPILHEPPEENDPPWKIGQSYDITWGWIGTIDDVKVTYATKDGYFAGTVDVAKDSQIITGTGTFWLANISAGDEIGIGSTGPPSITKWYEIASVDTNTQITLTTYYKESDATGQSYCIAEWKPVEGDGVMSNTGAYPWTIPDEASPNAGVRIADVRAEEIQDVMAVSEKFHIIGYVK</sequence>
<feature type="non-terminal residue" evidence="1">
    <location>
        <position position="267"/>
    </location>
</feature>